<gene>
    <name evidence="1" type="ORF">NCTC4524_02183</name>
</gene>
<dbReference type="AlphaFoldDB" id="A0A378T2Y2"/>
<evidence type="ECO:0000313" key="2">
    <source>
        <dbReference type="Proteomes" id="UP000254945"/>
    </source>
</evidence>
<sequence length="40" mass="4323">MAFAAGVEPVEPGAAVSPRCVVQRMNTDIRLSRHCLMLVP</sequence>
<reference evidence="1 2" key="1">
    <citation type="submission" date="2018-06" db="EMBL/GenBank/DDBJ databases">
        <authorList>
            <consortium name="Pathogen Informatics"/>
            <person name="Doyle S."/>
        </authorList>
    </citation>
    <scope>NUCLEOTIDE SEQUENCE [LARGE SCALE GENOMIC DNA]</scope>
    <source>
        <strain evidence="1 2">NCTC4524</strain>
    </source>
</reference>
<proteinExistence type="predicted"/>
<name>A0A378T2Y2_9MYCO</name>
<dbReference type="Proteomes" id="UP000254945">
    <property type="component" value="Unassembled WGS sequence"/>
</dbReference>
<accession>A0A378T2Y2</accession>
<evidence type="ECO:0000313" key="1">
    <source>
        <dbReference type="EMBL" id="STZ54547.1"/>
    </source>
</evidence>
<dbReference type="EMBL" id="UGQQ01000001">
    <property type="protein sequence ID" value="STZ54547.1"/>
    <property type="molecule type" value="Genomic_DNA"/>
</dbReference>
<organism evidence="1 2">
    <name type="scientific">Mycolicibacterium senegalense</name>
    <dbReference type="NCBI Taxonomy" id="1796"/>
    <lineage>
        <taxon>Bacteria</taxon>
        <taxon>Bacillati</taxon>
        <taxon>Actinomycetota</taxon>
        <taxon>Actinomycetes</taxon>
        <taxon>Mycobacteriales</taxon>
        <taxon>Mycobacteriaceae</taxon>
        <taxon>Mycolicibacterium</taxon>
    </lineage>
</organism>
<protein>
    <submittedName>
        <fullName evidence="1">Uncharacterized protein</fullName>
    </submittedName>
</protein>